<protein>
    <submittedName>
        <fullName evidence="1">Uncharacterized protein</fullName>
    </submittedName>
</protein>
<comment type="caution">
    <text evidence="1">The sequence shown here is derived from an EMBL/GenBank/DDBJ whole genome shotgun (WGS) entry which is preliminary data.</text>
</comment>
<dbReference type="AlphaFoldDB" id="A0AAV7SMY0"/>
<evidence type="ECO:0000313" key="2">
    <source>
        <dbReference type="Proteomes" id="UP001066276"/>
    </source>
</evidence>
<organism evidence="1 2">
    <name type="scientific">Pleurodeles waltl</name>
    <name type="common">Iberian ribbed newt</name>
    <dbReference type="NCBI Taxonomy" id="8319"/>
    <lineage>
        <taxon>Eukaryota</taxon>
        <taxon>Metazoa</taxon>
        <taxon>Chordata</taxon>
        <taxon>Craniata</taxon>
        <taxon>Vertebrata</taxon>
        <taxon>Euteleostomi</taxon>
        <taxon>Amphibia</taxon>
        <taxon>Batrachia</taxon>
        <taxon>Caudata</taxon>
        <taxon>Salamandroidea</taxon>
        <taxon>Salamandridae</taxon>
        <taxon>Pleurodelinae</taxon>
        <taxon>Pleurodeles</taxon>
    </lineage>
</organism>
<accession>A0AAV7SMY0</accession>
<proteinExistence type="predicted"/>
<dbReference type="EMBL" id="JANPWB010000008">
    <property type="protein sequence ID" value="KAJ1165460.1"/>
    <property type="molecule type" value="Genomic_DNA"/>
</dbReference>
<name>A0AAV7SMY0_PLEWA</name>
<gene>
    <name evidence="1" type="ORF">NDU88_005888</name>
</gene>
<dbReference type="Proteomes" id="UP001066276">
    <property type="component" value="Chromosome 4_2"/>
</dbReference>
<sequence>MVLRGIAQNIITTRKKQREEKVLERCFLQLKTTWITWVSKGEEATHCLLEATRDQYQNLVTNEAGQHYLGTQRCLHSVGDKAGRLQAWLGQQEENEGWVSEMVMIDCDMAHTNVEITHAFARYYSRLYEPRGDCTDQNVSELLAEILLPALDGAIRDALKAELTLEEVGKDMQAMQLGKVPDGNGFPTELYKRFASLLHPRLLSLFTAVRGGVSTTRF</sequence>
<keyword evidence="2" id="KW-1185">Reference proteome</keyword>
<reference evidence="1" key="1">
    <citation type="journal article" date="2022" name="bioRxiv">
        <title>Sequencing and chromosome-scale assembly of the giantPleurodeles waltlgenome.</title>
        <authorList>
            <person name="Brown T."/>
            <person name="Elewa A."/>
            <person name="Iarovenko S."/>
            <person name="Subramanian E."/>
            <person name="Araus A.J."/>
            <person name="Petzold A."/>
            <person name="Susuki M."/>
            <person name="Suzuki K.-i.T."/>
            <person name="Hayashi T."/>
            <person name="Toyoda A."/>
            <person name="Oliveira C."/>
            <person name="Osipova E."/>
            <person name="Leigh N.D."/>
            <person name="Simon A."/>
            <person name="Yun M.H."/>
        </authorList>
    </citation>
    <scope>NUCLEOTIDE SEQUENCE</scope>
    <source>
        <strain evidence="1">20211129_DDA</strain>
        <tissue evidence="1">Liver</tissue>
    </source>
</reference>
<evidence type="ECO:0000313" key="1">
    <source>
        <dbReference type="EMBL" id="KAJ1165460.1"/>
    </source>
</evidence>